<organism evidence="9 10">
    <name type="scientific">Ensete ventricosum</name>
    <name type="common">Abyssinian banana</name>
    <name type="synonym">Musa ensete</name>
    <dbReference type="NCBI Taxonomy" id="4639"/>
    <lineage>
        <taxon>Eukaryota</taxon>
        <taxon>Viridiplantae</taxon>
        <taxon>Streptophyta</taxon>
        <taxon>Embryophyta</taxon>
        <taxon>Tracheophyta</taxon>
        <taxon>Spermatophyta</taxon>
        <taxon>Magnoliopsida</taxon>
        <taxon>Liliopsida</taxon>
        <taxon>Zingiberales</taxon>
        <taxon>Musaceae</taxon>
        <taxon>Ensete</taxon>
    </lineage>
</organism>
<reference evidence="9 10" key="1">
    <citation type="journal article" date="2014" name="Agronomy (Basel)">
        <title>A Draft Genome Sequence for Ensete ventricosum, the Drought-Tolerant Tree Against Hunger.</title>
        <authorList>
            <person name="Harrison J."/>
            <person name="Moore K.A."/>
            <person name="Paszkiewicz K."/>
            <person name="Jones T."/>
            <person name="Grant M."/>
            <person name="Ambacheew D."/>
            <person name="Muzemil S."/>
            <person name="Studholme D.J."/>
        </authorList>
    </citation>
    <scope>NUCLEOTIDE SEQUENCE [LARGE SCALE GENOMIC DNA]</scope>
</reference>
<evidence type="ECO:0000256" key="1">
    <source>
        <dbReference type="ARBA" id="ARBA00004604"/>
    </source>
</evidence>
<dbReference type="InterPro" id="IPR019310">
    <property type="entry name" value="Efg1"/>
</dbReference>
<accession>A0A426Z778</accession>
<evidence type="ECO:0000256" key="2">
    <source>
        <dbReference type="ARBA" id="ARBA00006916"/>
    </source>
</evidence>
<feature type="compositionally biased region" description="Basic residues" evidence="8">
    <location>
        <begin position="17"/>
        <end position="34"/>
    </location>
</feature>
<dbReference type="InterPro" id="IPR050786">
    <property type="entry name" value="EFG1_rRNA-proc"/>
</dbReference>
<protein>
    <recommendedName>
        <fullName evidence="3">rRNA-processing protein EFG1</fullName>
    </recommendedName>
    <alternativeName>
        <fullName evidence="4">rRNA-processing protein efg1</fullName>
    </alternativeName>
</protein>
<sequence length="179" mass="20844">MAHGGYARRRLEERRPLGRRSKGLGLDKKRKKSKSVSLKNQIRSTERLLRKDLPDEVRRAQEQKLNELKKQQELQTRLALEHKIRLRDRKIKFFGMLISLHDFLLADCDNFVMHPSLDVLHLFHAQIFCPVDLAETASDDDALDVSEDDFFLSGSSSDEAEADDEWTDKSTRYILCNME</sequence>
<evidence type="ECO:0000256" key="8">
    <source>
        <dbReference type="SAM" id="MobiDB-lite"/>
    </source>
</evidence>
<feature type="region of interest" description="Disordered" evidence="8">
    <location>
        <begin position="1"/>
        <end position="40"/>
    </location>
</feature>
<dbReference type="PANTHER" id="PTHR33911">
    <property type="entry name" value="RRNA-PROCESSING PROTEIN EFG1"/>
    <property type="match status" value="1"/>
</dbReference>
<comment type="similarity">
    <text evidence="2">Belongs to the EFG1 family.</text>
</comment>
<comment type="subcellular location">
    <subcellularLocation>
        <location evidence="1">Nucleus</location>
        <location evidence="1">Nucleolus</location>
    </subcellularLocation>
</comment>
<dbReference type="GO" id="GO:0005730">
    <property type="term" value="C:nucleolus"/>
    <property type="evidence" value="ECO:0007669"/>
    <property type="project" value="UniProtKB-SubCell"/>
</dbReference>
<evidence type="ECO:0000256" key="4">
    <source>
        <dbReference type="ARBA" id="ARBA00019827"/>
    </source>
</evidence>
<dbReference type="PANTHER" id="PTHR33911:SF1">
    <property type="entry name" value="RRNA-PROCESSING PROTEIN EFG1"/>
    <property type="match status" value="1"/>
</dbReference>
<evidence type="ECO:0000256" key="5">
    <source>
        <dbReference type="ARBA" id="ARBA00022552"/>
    </source>
</evidence>
<evidence type="ECO:0000256" key="7">
    <source>
        <dbReference type="ARBA" id="ARBA00023242"/>
    </source>
</evidence>
<comment type="caution">
    <text evidence="9">The sequence shown here is derived from an EMBL/GenBank/DDBJ whole genome shotgun (WGS) entry which is preliminary data.</text>
</comment>
<dbReference type="GO" id="GO:0030688">
    <property type="term" value="C:preribosome, small subunit precursor"/>
    <property type="evidence" value="ECO:0007669"/>
    <property type="project" value="TreeGrafter"/>
</dbReference>
<keyword evidence="6" id="KW-0175">Coiled coil</keyword>
<keyword evidence="5" id="KW-0698">rRNA processing</keyword>
<dbReference type="EMBL" id="AMZH03008041">
    <property type="protein sequence ID" value="RRT59844.1"/>
    <property type="molecule type" value="Genomic_DNA"/>
</dbReference>
<keyword evidence="7" id="KW-0539">Nucleus</keyword>
<dbReference type="Pfam" id="PF10153">
    <property type="entry name" value="Efg1"/>
    <property type="match status" value="1"/>
</dbReference>
<evidence type="ECO:0000313" key="9">
    <source>
        <dbReference type="EMBL" id="RRT59844.1"/>
    </source>
</evidence>
<gene>
    <name evidence="9" type="ORF">B296_00014930</name>
</gene>
<dbReference type="Proteomes" id="UP000287651">
    <property type="component" value="Unassembled WGS sequence"/>
</dbReference>
<proteinExistence type="inferred from homology"/>
<name>A0A426Z778_ENSVE</name>
<evidence type="ECO:0000256" key="3">
    <source>
        <dbReference type="ARBA" id="ARBA00018689"/>
    </source>
</evidence>
<evidence type="ECO:0000313" key="10">
    <source>
        <dbReference type="Proteomes" id="UP000287651"/>
    </source>
</evidence>
<dbReference type="AlphaFoldDB" id="A0A426Z778"/>
<evidence type="ECO:0000256" key="6">
    <source>
        <dbReference type="ARBA" id="ARBA00023054"/>
    </source>
</evidence>
<dbReference type="GO" id="GO:0000462">
    <property type="term" value="P:maturation of SSU-rRNA from tricistronic rRNA transcript (SSU-rRNA, 5.8S rRNA, LSU-rRNA)"/>
    <property type="evidence" value="ECO:0007669"/>
    <property type="project" value="TreeGrafter"/>
</dbReference>